<dbReference type="GO" id="GO:0009003">
    <property type="term" value="F:signal peptidase activity"/>
    <property type="evidence" value="ECO:0007669"/>
    <property type="project" value="UniProtKB-EC"/>
</dbReference>
<dbReference type="EC" id="3.4.21.89" evidence="3 7"/>
<feature type="transmembrane region" description="Helical" evidence="7">
    <location>
        <begin position="20"/>
        <end position="39"/>
    </location>
</feature>
<comment type="subcellular location">
    <subcellularLocation>
        <location evidence="7">Membrane</location>
        <topology evidence="7">Single-pass type II membrane protein</topology>
    </subcellularLocation>
</comment>
<name>A0A447IGE9_9HYPH</name>
<dbReference type="GO" id="GO:0016020">
    <property type="term" value="C:membrane"/>
    <property type="evidence" value="ECO:0007669"/>
    <property type="project" value="UniProtKB-SubCell"/>
</dbReference>
<dbReference type="CDD" id="cd06530">
    <property type="entry name" value="S26_SPase_I"/>
    <property type="match status" value="1"/>
</dbReference>
<dbReference type="OrthoDB" id="9815782at2"/>
<keyword evidence="7" id="KW-0812">Transmembrane</keyword>
<dbReference type="Gene3D" id="2.10.109.10">
    <property type="entry name" value="Umud Fragment, subunit A"/>
    <property type="match status" value="1"/>
</dbReference>
<comment type="catalytic activity">
    <reaction evidence="1 7">
        <text>Cleavage of hydrophobic, N-terminal signal or leader sequences from secreted and periplasmic proteins.</text>
        <dbReference type="EC" id="3.4.21.89"/>
    </reaction>
</comment>
<keyword evidence="7" id="KW-0645">Protease</keyword>
<feature type="active site" evidence="6">
    <location>
        <position position="48"/>
    </location>
</feature>
<feature type="active site" evidence="6">
    <location>
        <position position="118"/>
    </location>
</feature>
<organism evidence="9 10">
    <name type="scientific">Devosia equisanguinis</name>
    <dbReference type="NCBI Taxonomy" id="2490941"/>
    <lineage>
        <taxon>Bacteria</taxon>
        <taxon>Pseudomonadati</taxon>
        <taxon>Pseudomonadota</taxon>
        <taxon>Alphaproteobacteria</taxon>
        <taxon>Hyphomicrobiales</taxon>
        <taxon>Devosiaceae</taxon>
        <taxon>Devosia</taxon>
    </lineage>
</organism>
<keyword evidence="7" id="KW-0472">Membrane</keyword>
<dbReference type="NCBIfam" id="TIGR02227">
    <property type="entry name" value="sigpep_I_bact"/>
    <property type="match status" value="1"/>
</dbReference>
<dbReference type="Pfam" id="PF10502">
    <property type="entry name" value="Peptidase_S26"/>
    <property type="match status" value="1"/>
</dbReference>
<gene>
    <name evidence="9" type="primary">lepB</name>
    <name evidence="9" type="ORF">DEVEQU_03728</name>
</gene>
<feature type="domain" description="Peptidase S26" evidence="8">
    <location>
        <begin position="18"/>
        <end position="234"/>
    </location>
</feature>
<dbReference type="InterPro" id="IPR036286">
    <property type="entry name" value="LexA/Signal_pep-like_sf"/>
</dbReference>
<comment type="similarity">
    <text evidence="2 7">Belongs to the peptidase S26 family.</text>
</comment>
<dbReference type="PROSITE" id="PS00760">
    <property type="entry name" value="SPASE_I_2"/>
    <property type="match status" value="1"/>
</dbReference>
<keyword evidence="5 7" id="KW-0378">Hydrolase</keyword>
<dbReference type="PRINTS" id="PR00727">
    <property type="entry name" value="LEADERPTASE"/>
</dbReference>
<evidence type="ECO:0000256" key="6">
    <source>
        <dbReference type="PIRSR" id="PIRSR600223-1"/>
    </source>
</evidence>
<evidence type="ECO:0000256" key="3">
    <source>
        <dbReference type="ARBA" id="ARBA00013208"/>
    </source>
</evidence>
<dbReference type="Proteomes" id="UP000268844">
    <property type="component" value="Unassembled WGS sequence"/>
</dbReference>
<dbReference type="AlphaFoldDB" id="A0A447IGE9"/>
<evidence type="ECO:0000256" key="1">
    <source>
        <dbReference type="ARBA" id="ARBA00000677"/>
    </source>
</evidence>
<evidence type="ECO:0000256" key="5">
    <source>
        <dbReference type="ARBA" id="ARBA00022801"/>
    </source>
</evidence>
<keyword evidence="7" id="KW-1133">Transmembrane helix</keyword>
<sequence>MTQPADKPAQKSAASEWWDTLVVIVEALLIAIVLRFFLYQPFSIPTASMQQTLMIGDYFVANKFVWGYGKHSFSLGRYGDFALLDFELPISNRILGRDPNRGDIAVFRPVPQNIEYIKRIVGLPGDRIQVKEGRLFINGTMVERELVGTAEDTDSNGDTRQVQVYRETFPEGTTHIIQEIGDNLPLDNTPEYVVPAGHYFMMGDNRDRSADSRVLSQVGYVPAVNLIAKAEARFFSIKDNLPPWQIWQWPANVRWDRMFQSVYGNGPYDTTEAP</sequence>
<dbReference type="GO" id="GO:0004252">
    <property type="term" value="F:serine-type endopeptidase activity"/>
    <property type="evidence" value="ECO:0007669"/>
    <property type="project" value="InterPro"/>
</dbReference>
<dbReference type="RefSeq" id="WP_126152079.1">
    <property type="nucleotide sequence ID" value="NZ_JBHTMH010000001.1"/>
</dbReference>
<dbReference type="InterPro" id="IPR019533">
    <property type="entry name" value="Peptidase_S26"/>
</dbReference>
<dbReference type="PANTHER" id="PTHR43390">
    <property type="entry name" value="SIGNAL PEPTIDASE I"/>
    <property type="match status" value="1"/>
</dbReference>
<accession>A0A447IGE9</accession>
<evidence type="ECO:0000256" key="2">
    <source>
        <dbReference type="ARBA" id="ARBA00009370"/>
    </source>
</evidence>
<evidence type="ECO:0000259" key="8">
    <source>
        <dbReference type="Pfam" id="PF10502"/>
    </source>
</evidence>
<reference evidence="9 10" key="1">
    <citation type="submission" date="2018-12" db="EMBL/GenBank/DDBJ databases">
        <authorList>
            <person name="Criscuolo A."/>
        </authorList>
    </citation>
    <scope>NUCLEOTIDE SEQUENCE [LARGE SCALE GENOMIC DNA]</scope>
    <source>
        <strain evidence="9">ACIP1116281</strain>
    </source>
</reference>
<evidence type="ECO:0000313" key="10">
    <source>
        <dbReference type="Proteomes" id="UP000268844"/>
    </source>
</evidence>
<dbReference type="InterPro" id="IPR000223">
    <property type="entry name" value="Pept_S26A_signal_pept_1"/>
</dbReference>
<keyword evidence="10" id="KW-1185">Reference proteome</keyword>
<dbReference type="GO" id="GO:0006465">
    <property type="term" value="P:signal peptide processing"/>
    <property type="evidence" value="ECO:0007669"/>
    <property type="project" value="InterPro"/>
</dbReference>
<protein>
    <recommendedName>
        <fullName evidence="4 7">Signal peptidase I</fullName>
        <ecNumber evidence="3 7">3.4.21.89</ecNumber>
    </recommendedName>
</protein>
<dbReference type="PROSITE" id="PS00761">
    <property type="entry name" value="SPASE_I_3"/>
    <property type="match status" value="1"/>
</dbReference>
<evidence type="ECO:0000256" key="4">
    <source>
        <dbReference type="ARBA" id="ARBA00019232"/>
    </source>
</evidence>
<dbReference type="InterPro" id="IPR019758">
    <property type="entry name" value="Pept_S26A_signal_pept_1_CS"/>
</dbReference>
<dbReference type="PANTHER" id="PTHR43390:SF1">
    <property type="entry name" value="CHLOROPLAST PROCESSING PEPTIDASE"/>
    <property type="match status" value="1"/>
</dbReference>
<evidence type="ECO:0000313" key="9">
    <source>
        <dbReference type="EMBL" id="VDS06564.1"/>
    </source>
</evidence>
<evidence type="ECO:0000256" key="7">
    <source>
        <dbReference type="RuleBase" id="RU362042"/>
    </source>
</evidence>
<dbReference type="SUPFAM" id="SSF51306">
    <property type="entry name" value="LexA/Signal peptidase"/>
    <property type="match status" value="1"/>
</dbReference>
<dbReference type="InterPro" id="IPR019757">
    <property type="entry name" value="Pept_S26A_signal_pept_1_Lys-AS"/>
</dbReference>
<proteinExistence type="inferred from homology"/>
<dbReference type="EMBL" id="UZWD01000053">
    <property type="protein sequence ID" value="VDS06564.1"/>
    <property type="molecule type" value="Genomic_DNA"/>
</dbReference>